<dbReference type="SUPFAM" id="SSF55031">
    <property type="entry name" value="Bacterial exopeptidase dimerisation domain"/>
    <property type="match status" value="1"/>
</dbReference>
<dbReference type="HOGENOM" id="CLU_023257_1_0_10"/>
<dbReference type="Pfam" id="PF01546">
    <property type="entry name" value="Peptidase_M20"/>
    <property type="match status" value="1"/>
</dbReference>
<dbReference type="PANTHER" id="PTHR11014">
    <property type="entry name" value="PEPTIDASE M20 FAMILY MEMBER"/>
    <property type="match status" value="1"/>
</dbReference>
<feature type="binding site" evidence="2">
    <location>
        <position position="98"/>
    </location>
    <ligand>
        <name>Mn(2+)</name>
        <dbReference type="ChEBI" id="CHEBI:29035"/>
        <label>2</label>
    </ligand>
</feature>
<dbReference type="OrthoDB" id="9776731at2"/>
<proteinExistence type="predicted"/>
<keyword evidence="5" id="KW-1185">Reference proteome</keyword>
<dbReference type="InterPro" id="IPR017439">
    <property type="entry name" value="Amidohydrolase"/>
</dbReference>
<protein>
    <submittedName>
        <fullName evidence="4">Amidohydrolase</fullName>
    </submittedName>
</protein>
<accession>G0IVU7</accession>
<evidence type="ECO:0000256" key="1">
    <source>
        <dbReference type="ARBA" id="ARBA00022801"/>
    </source>
</evidence>
<evidence type="ECO:0000313" key="4">
    <source>
        <dbReference type="EMBL" id="AEL24864.1"/>
    </source>
</evidence>
<dbReference type="PANTHER" id="PTHR11014:SF169">
    <property type="entry name" value="CLAN MH, FAMILY M20, PEPTIDASE T-LIKE METALLOPEPTIDASE"/>
    <property type="match status" value="1"/>
</dbReference>
<dbReference type="Gene3D" id="3.30.70.360">
    <property type="match status" value="1"/>
</dbReference>
<dbReference type="InterPro" id="IPR036264">
    <property type="entry name" value="Bact_exopeptidase_dim_dom"/>
</dbReference>
<organism evidence="4 5">
    <name type="scientific">Cyclobacterium marinum (strain ATCC 25205 / DSM 745 / LMG 13164 / NCIMB 1802)</name>
    <name type="common">Flectobacillus marinus</name>
    <dbReference type="NCBI Taxonomy" id="880070"/>
    <lineage>
        <taxon>Bacteria</taxon>
        <taxon>Pseudomonadati</taxon>
        <taxon>Bacteroidota</taxon>
        <taxon>Cytophagia</taxon>
        <taxon>Cytophagales</taxon>
        <taxon>Cyclobacteriaceae</taxon>
        <taxon>Cyclobacterium</taxon>
    </lineage>
</organism>
<evidence type="ECO:0000259" key="3">
    <source>
        <dbReference type="Pfam" id="PF07687"/>
    </source>
</evidence>
<dbReference type="STRING" id="880070.Cycma_1092"/>
<gene>
    <name evidence="4" type="ordered locus">Cycma_1092</name>
</gene>
<dbReference type="SUPFAM" id="SSF53187">
    <property type="entry name" value="Zn-dependent exopeptidases"/>
    <property type="match status" value="1"/>
</dbReference>
<dbReference type="Proteomes" id="UP000001635">
    <property type="component" value="Chromosome"/>
</dbReference>
<keyword evidence="2" id="KW-0479">Metal-binding</keyword>
<feature type="binding site" evidence="2">
    <location>
        <position position="157"/>
    </location>
    <ligand>
        <name>Mn(2+)</name>
        <dbReference type="ChEBI" id="CHEBI:29035"/>
        <label>2</label>
    </ligand>
</feature>
<reference evidence="5" key="1">
    <citation type="submission" date="2011-07" db="EMBL/GenBank/DDBJ databases">
        <title>The complete genome of Cyclobacterium marinum DSM 745.</title>
        <authorList>
            <person name="Lucas S."/>
            <person name="Han J."/>
            <person name="Lapidus A."/>
            <person name="Bruce D."/>
            <person name="Goodwin L."/>
            <person name="Pitluck S."/>
            <person name="Peters L."/>
            <person name="Kyrpides N."/>
            <person name="Mavromatis K."/>
            <person name="Ivanova N."/>
            <person name="Ovchinnikova G."/>
            <person name="Chertkov O."/>
            <person name="Detter J.C."/>
            <person name="Tapia R."/>
            <person name="Han C."/>
            <person name="Land M."/>
            <person name="Hauser L."/>
            <person name="Markowitz V."/>
            <person name="Cheng J.-F."/>
            <person name="Hugenholtz P."/>
            <person name="Woyke T."/>
            <person name="Wu D."/>
            <person name="Tindall B."/>
            <person name="Schuetze A."/>
            <person name="Brambilla E."/>
            <person name="Klenk H.-P."/>
            <person name="Eisen J.A."/>
        </authorList>
    </citation>
    <scope>NUCLEOTIDE SEQUENCE [LARGE SCALE GENOMIC DNA]</scope>
    <source>
        <strain evidence="5">ATCC 25205 / DSM 745 / LMG 13164 / NCIMB 1802</strain>
    </source>
</reference>
<dbReference type="eggNOG" id="COG1473">
    <property type="taxonomic scope" value="Bacteria"/>
</dbReference>
<dbReference type="Pfam" id="PF07687">
    <property type="entry name" value="M20_dimer"/>
    <property type="match status" value="1"/>
</dbReference>
<dbReference type="NCBIfam" id="TIGR01891">
    <property type="entry name" value="amidohydrolases"/>
    <property type="match status" value="1"/>
</dbReference>
<evidence type="ECO:0000313" key="5">
    <source>
        <dbReference type="Proteomes" id="UP000001635"/>
    </source>
</evidence>
<evidence type="ECO:0000256" key="2">
    <source>
        <dbReference type="PIRSR" id="PIRSR005962-1"/>
    </source>
</evidence>
<sequence length="376" mass="41122">MNSIIKEISKLRKQLHQAPEISGKEKYTSRKIKSYFEALSPDEIVEDLGTHGLAIVFNGKDKGPSTLFRAELDALPITENNDFNYKSNIPGVAHSCGHDGHMAILCGIGMTISKQRPKKGRVILLFQPAEETGMGAKEVIESPHYQKIKPDYAFALHNLPGYPLGEVVLKEGAFTAASKGMIIALKGKTSHAAHPEDAISPANAICQLISGLQELPKQMPGFSLVTIIHAQLGEVAFGTTPGEAKVMATLRTFDNDIMTSLTERACSISRKIAADQGLKCSISFTEEFQVVENDTDAGELVNEAVEHLKLAKSYANEPFRWSEDFGVLSATTQSYLFGLGSGKNHPQLHENSYDFPDELLPIGVDIFCTIIQRLNH</sequence>
<dbReference type="PIRSF" id="PIRSF005962">
    <property type="entry name" value="Pept_M20D_amidohydro"/>
    <property type="match status" value="1"/>
</dbReference>
<feature type="binding site" evidence="2">
    <location>
        <position position="131"/>
    </location>
    <ligand>
        <name>Mn(2+)</name>
        <dbReference type="ChEBI" id="CHEBI:29035"/>
        <label>2</label>
    </ligand>
</feature>
<dbReference type="Gene3D" id="3.40.630.10">
    <property type="entry name" value="Zn peptidases"/>
    <property type="match status" value="1"/>
</dbReference>
<dbReference type="GO" id="GO:0016787">
    <property type="term" value="F:hydrolase activity"/>
    <property type="evidence" value="ECO:0007669"/>
    <property type="project" value="UniProtKB-KW"/>
</dbReference>
<feature type="domain" description="Peptidase M20 dimerisation" evidence="3">
    <location>
        <begin position="179"/>
        <end position="264"/>
    </location>
</feature>
<dbReference type="InterPro" id="IPR011650">
    <property type="entry name" value="Peptidase_M20_dimer"/>
</dbReference>
<keyword evidence="2" id="KW-0464">Manganese</keyword>
<dbReference type="InterPro" id="IPR002933">
    <property type="entry name" value="Peptidase_M20"/>
</dbReference>
<name>G0IVU7_CYCMS</name>
<dbReference type="EMBL" id="CP002955">
    <property type="protein sequence ID" value="AEL24864.1"/>
    <property type="molecule type" value="Genomic_DNA"/>
</dbReference>
<dbReference type="RefSeq" id="WP_014019161.1">
    <property type="nucleotide sequence ID" value="NC_015914.1"/>
</dbReference>
<dbReference type="KEGG" id="cmr:Cycma_1092"/>
<dbReference type="AlphaFoldDB" id="G0IVU7"/>
<keyword evidence="1 4" id="KW-0378">Hydrolase</keyword>
<feature type="binding site" evidence="2">
    <location>
        <position position="349"/>
    </location>
    <ligand>
        <name>Mn(2+)</name>
        <dbReference type="ChEBI" id="CHEBI:29035"/>
        <label>2</label>
    </ligand>
</feature>
<comment type="cofactor">
    <cofactor evidence="2">
        <name>Mn(2+)</name>
        <dbReference type="ChEBI" id="CHEBI:29035"/>
    </cofactor>
    <text evidence="2">The Mn(2+) ion enhances activity.</text>
</comment>
<feature type="binding site" evidence="2">
    <location>
        <position position="96"/>
    </location>
    <ligand>
        <name>Mn(2+)</name>
        <dbReference type="ChEBI" id="CHEBI:29035"/>
        <label>2</label>
    </ligand>
</feature>
<dbReference type="GO" id="GO:0046872">
    <property type="term" value="F:metal ion binding"/>
    <property type="evidence" value="ECO:0007669"/>
    <property type="project" value="UniProtKB-KW"/>
</dbReference>